<dbReference type="AlphaFoldDB" id="A0A7K3NQK0"/>
<comment type="caution">
    <text evidence="2">The sequence shown here is derived from an EMBL/GenBank/DDBJ whole genome shotgun (WGS) entry which is preliminary data.</text>
</comment>
<evidence type="ECO:0000313" key="2">
    <source>
        <dbReference type="EMBL" id="NDY58065.1"/>
    </source>
</evidence>
<proteinExistence type="predicted"/>
<evidence type="ECO:0000313" key="3">
    <source>
        <dbReference type="Proteomes" id="UP000469724"/>
    </source>
</evidence>
<dbReference type="RefSeq" id="WP_163303145.1">
    <property type="nucleotide sequence ID" value="NZ_JAAGRQ010000076.1"/>
</dbReference>
<name>A0A7K3NQK0_9BACT</name>
<protein>
    <submittedName>
        <fullName evidence="2">Uncharacterized protein</fullName>
    </submittedName>
</protein>
<feature type="compositionally biased region" description="Basic and acidic residues" evidence="1">
    <location>
        <begin position="42"/>
        <end position="57"/>
    </location>
</feature>
<organism evidence="2 3">
    <name type="scientific">Desulfolutivibrio sulfodismutans</name>
    <dbReference type="NCBI Taxonomy" id="63561"/>
    <lineage>
        <taxon>Bacteria</taxon>
        <taxon>Pseudomonadati</taxon>
        <taxon>Thermodesulfobacteriota</taxon>
        <taxon>Desulfovibrionia</taxon>
        <taxon>Desulfovibrionales</taxon>
        <taxon>Desulfovibrionaceae</taxon>
        <taxon>Desulfolutivibrio</taxon>
    </lineage>
</organism>
<gene>
    <name evidence="2" type="ORF">G3N56_15120</name>
</gene>
<reference evidence="2 3" key="1">
    <citation type="submission" date="2020-02" db="EMBL/GenBank/DDBJ databases">
        <title>Comparative genomics of sulfur disproportionating microorganisms.</title>
        <authorList>
            <person name="Ward L.M."/>
            <person name="Bertran E."/>
            <person name="Johnston D.T."/>
        </authorList>
    </citation>
    <scope>NUCLEOTIDE SEQUENCE [LARGE SCALE GENOMIC DNA]</scope>
    <source>
        <strain evidence="2 3">DSM 3696</strain>
    </source>
</reference>
<accession>A0A7K3NQK0</accession>
<dbReference type="Proteomes" id="UP000469724">
    <property type="component" value="Unassembled WGS sequence"/>
</dbReference>
<dbReference type="EMBL" id="JAAGRQ010000076">
    <property type="protein sequence ID" value="NDY58065.1"/>
    <property type="molecule type" value="Genomic_DNA"/>
</dbReference>
<evidence type="ECO:0000256" key="1">
    <source>
        <dbReference type="SAM" id="MobiDB-lite"/>
    </source>
</evidence>
<keyword evidence="3" id="KW-1185">Reference proteome</keyword>
<feature type="region of interest" description="Disordered" evidence="1">
    <location>
        <begin position="34"/>
        <end position="57"/>
    </location>
</feature>
<sequence length="57" mass="6404">MKTFVIILTISTGHVKRRNVFFVTRAIPAPHLDLRLVPGEPGPEREEGTGKSDEYAR</sequence>